<name>A0A067JVA9_JATCU</name>
<reference evidence="2 3" key="1">
    <citation type="journal article" date="2014" name="PLoS ONE">
        <title>Global Analysis of Gene Expression Profiles in Physic Nut (Jatropha curcas L.) Seedlings Exposed to Salt Stress.</title>
        <authorList>
            <person name="Zhang L."/>
            <person name="Zhang C."/>
            <person name="Wu P."/>
            <person name="Chen Y."/>
            <person name="Li M."/>
            <person name="Jiang H."/>
            <person name="Wu G."/>
        </authorList>
    </citation>
    <scope>NUCLEOTIDE SEQUENCE [LARGE SCALE GENOMIC DNA]</scope>
    <source>
        <strain evidence="3">cv. GZQX0401</strain>
        <tissue evidence="2">Young leaves</tissue>
    </source>
</reference>
<evidence type="ECO:0000313" key="2">
    <source>
        <dbReference type="EMBL" id="KDP23935.1"/>
    </source>
</evidence>
<evidence type="ECO:0000256" key="1">
    <source>
        <dbReference type="SAM" id="Coils"/>
    </source>
</evidence>
<accession>A0A067JVA9</accession>
<evidence type="ECO:0000313" key="3">
    <source>
        <dbReference type="Proteomes" id="UP000027138"/>
    </source>
</evidence>
<sequence length="85" mass="10059">MSRHCFFPTNVNQYECVDDLVTKNLRYPYITELKGAYAIMEVQKIELEEALKSMDATMKDQESQYKAKIDAYNVELEELQRENRS</sequence>
<dbReference type="Proteomes" id="UP000027138">
    <property type="component" value="Unassembled WGS sequence"/>
</dbReference>
<dbReference type="EMBL" id="KK915170">
    <property type="protein sequence ID" value="KDP23935.1"/>
    <property type="molecule type" value="Genomic_DNA"/>
</dbReference>
<proteinExistence type="predicted"/>
<feature type="coiled-coil region" evidence="1">
    <location>
        <begin position="44"/>
        <end position="82"/>
    </location>
</feature>
<dbReference type="AlphaFoldDB" id="A0A067JVA9"/>
<keyword evidence="3" id="KW-1185">Reference proteome</keyword>
<gene>
    <name evidence="2" type="ORF">JCGZ_27095</name>
</gene>
<keyword evidence="1" id="KW-0175">Coiled coil</keyword>
<organism evidence="2 3">
    <name type="scientific">Jatropha curcas</name>
    <name type="common">Barbados nut</name>
    <dbReference type="NCBI Taxonomy" id="180498"/>
    <lineage>
        <taxon>Eukaryota</taxon>
        <taxon>Viridiplantae</taxon>
        <taxon>Streptophyta</taxon>
        <taxon>Embryophyta</taxon>
        <taxon>Tracheophyta</taxon>
        <taxon>Spermatophyta</taxon>
        <taxon>Magnoliopsida</taxon>
        <taxon>eudicotyledons</taxon>
        <taxon>Gunneridae</taxon>
        <taxon>Pentapetalae</taxon>
        <taxon>rosids</taxon>
        <taxon>fabids</taxon>
        <taxon>Malpighiales</taxon>
        <taxon>Euphorbiaceae</taxon>
        <taxon>Crotonoideae</taxon>
        <taxon>Jatropheae</taxon>
        <taxon>Jatropha</taxon>
    </lineage>
</organism>
<protein>
    <submittedName>
        <fullName evidence="2">Uncharacterized protein</fullName>
    </submittedName>
</protein>